<evidence type="ECO:0000256" key="2">
    <source>
        <dbReference type="ARBA" id="ARBA00023125"/>
    </source>
</evidence>
<dbReference type="InterPro" id="IPR036390">
    <property type="entry name" value="WH_DNA-bd_sf"/>
</dbReference>
<dbReference type="GO" id="GO:0003677">
    <property type="term" value="F:DNA binding"/>
    <property type="evidence" value="ECO:0007669"/>
    <property type="project" value="UniProtKB-KW"/>
</dbReference>
<dbReference type="SMART" id="SM00345">
    <property type="entry name" value="HTH_GNTR"/>
    <property type="match status" value="1"/>
</dbReference>
<dbReference type="STRING" id="1714264.BTO30_05680"/>
<evidence type="ECO:0000313" key="5">
    <source>
        <dbReference type="EMBL" id="OLN23449.1"/>
    </source>
</evidence>
<dbReference type="SUPFAM" id="SSF46785">
    <property type="entry name" value="Winged helix' DNA-binding domain"/>
    <property type="match status" value="1"/>
</dbReference>
<feature type="domain" description="HTH gntR-type" evidence="4">
    <location>
        <begin position="9"/>
        <end position="77"/>
    </location>
</feature>
<dbReference type="Gene3D" id="1.10.10.10">
    <property type="entry name" value="Winged helix-like DNA-binding domain superfamily/Winged helix DNA-binding domain"/>
    <property type="match status" value="1"/>
</dbReference>
<dbReference type="InterPro" id="IPR000524">
    <property type="entry name" value="Tscrpt_reg_HTH_GntR"/>
</dbReference>
<dbReference type="PROSITE" id="PS50949">
    <property type="entry name" value="HTH_GNTR"/>
    <property type="match status" value="1"/>
</dbReference>
<dbReference type="PANTHER" id="PTHR38445">
    <property type="entry name" value="HTH-TYPE TRANSCRIPTIONAL REPRESSOR YTRA"/>
    <property type="match status" value="1"/>
</dbReference>
<dbReference type="InterPro" id="IPR036388">
    <property type="entry name" value="WH-like_DNA-bd_sf"/>
</dbReference>
<gene>
    <name evidence="5" type="ORF">BTO30_05680</name>
</gene>
<dbReference type="PANTHER" id="PTHR38445:SF6">
    <property type="entry name" value="GNTR-FAMILY TRANSCRIPTIONAL REGULATOR"/>
    <property type="match status" value="1"/>
</dbReference>
<proteinExistence type="predicted"/>
<evidence type="ECO:0000256" key="3">
    <source>
        <dbReference type="ARBA" id="ARBA00023163"/>
    </source>
</evidence>
<protein>
    <submittedName>
        <fullName evidence="5">GntR family transcriptional regulator</fullName>
    </submittedName>
</protein>
<sequence>MSAEFKTSKPIYSQIAERIIQQFVRGDLAPGEKLPSVREMAIQAGVNPNTIQRTYGELERLGVVETKRGQGTFMTEENDMKRKLRMDIQREMIAAFIENMRSIGFEDREIHESVNQFLNGGENGHD</sequence>
<evidence type="ECO:0000313" key="6">
    <source>
        <dbReference type="Proteomes" id="UP000185568"/>
    </source>
</evidence>
<dbReference type="AlphaFoldDB" id="A0A1Q8Q7X8"/>
<dbReference type="EMBL" id="MSDU01000008">
    <property type="protein sequence ID" value="OLN23449.1"/>
    <property type="molecule type" value="Genomic_DNA"/>
</dbReference>
<dbReference type="GO" id="GO:0003700">
    <property type="term" value="F:DNA-binding transcription factor activity"/>
    <property type="evidence" value="ECO:0007669"/>
    <property type="project" value="InterPro"/>
</dbReference>
<keyword evidence="3" id="KW-0804">Transcription</keyword>
<name>A0A1Q8Q7X8_9BACI</name>
<dbReference type="RefSeq" id="WP_075397740.1">
    <property type="nucleotide sequence ID" value="NZ_MSDU01000008.1"/>
</dbReference>
<keyword evidence="6" id="KW-1185">Reference proteome</keyword>
<evidence type="ECO:0000256" key="1">
    <source>
        <dbReference type="ARBA" id="ARBA00023015"/>
    </source>
</evidence>
<keyword evidence="2" id="KW-0238">DNA-binding</keyword>
<dbReference type="Proteomes" id="UP000185568">
    <property type="component" value="Unassembled WGS sequence"/>
</dbReference>
<dbReference type="Pfam" id="PF00392">
    <property type="entry name" value="GntR"/>
    <property type="match status" value="1"/>
</dbReference>
<dbReference type="OrthoDB" id="362473at2"/>
<evidence type="ECO:0000259" key="4">
    <source>
        <dbReference type="PROSITE" id="PS50949"/>
    </source>
</evidence>
<dbReference type="CDD" id="cd07377">
    <property type="entry name" value="WHTH_GntR"/>
    <property type="match status" value="1"/>
</dbReference>
<accession>A0A1Q8Q7X8</accession>
<reference evidence="5 6" key="1">
    <citation type="submission" date="2016-12" db="EMBL/GenBank/DDBJ databases">
        <title>Domibacillus antri genome sequencing.</title>
        <authorList>
            <person name="Verma A."/>
            <person name="Krishnamurthi S."/>
        </authorList>
    </citation>
    <scope>NUCLEOTIDE SEQUENCE [LARGE SCALE GENOMIC DNA]</scope>
    <source>
        <strain evidence="5 6">XD80</strain>
    </source>
</reference>
<organism evidence="5 6">
    <name type="scientific">Domibacillus antri</name>
    <dbReference type="NCBI Taxonomy" id="1714264"/>
    <lineage>
        <taxon>Bacteria</taxon>
        <taxon>Bacillati</taxon>
        <taxon>Bacillota</taxon>
        <taxon>Bacilli</taxon>
        <taxon>Bacillales</taxon>
        <taxon>Bacillaceae</taxon>
        <taxon>Domibacillus</taxon>
    </lineage>
</organism>
<keyword evidence="1" id="KW-0805">Transcription regulation</keyword>
<comment type="caution">
    <text evidence="5">The sequence shown here is derived from an EMBL/GenBank/DDBJ whole genome shotgun (WGS) entry which is preliminary data.</text>
</comment>